<dbReference type="PANTHER" id="PTHR43179">
    <property type="entry name" value="RHAMNOSYLTRANSFERASE WBBL"/>
    <property type="match status" value="1"/>
</dbReference>
<accession>A0ABT7TPM6</accession>
<dbReference type="EC" id="2.4.-.-" evidence="7"/>
<feature type="region of interest" description="Disordered" evidence="5">
    <location>
        <begin position="1"/>
        <end position="24"/>
    </location>
</feature>
<organism evidence="7 8">
    <name type="scientific">Curtobacterium caseinilyticum</name>
    <dbReference type="NCBI Taxonomy" id="3055137"/>
    <lineage>
        <taxon>Bacteria</taxon>
        <taxon>Bacillati</taxon>
        <taxon>Actinomycetota</taxon>
        <taxon>Actinomycetes</taxon>
        <taxon>Micrococcales</taxon>
        <taxon>Microbacteriaceae</taxon>
        <taxon>Curtobacterium</taxon>
    </lineage>
</organism>
<evidence type="ECO:0000259" key="6">
    <source>
        <dbReference type="Pfam" id="PF00535"/>
    </source>
</evidence>
<gene>
    <name evidence="7" type="ORF">QUG93_07525</name>
</gene>
<comment type="caution">
    <text evidence="7">The sequence shown here is derived from an EMBL/GenBank/DDBJ whole genome shotgun (WGS) entry which is preliminary data.</text>
</comment>
<protein>
    <submittedName>
        <fullName evidence="7">Glycosyltransferase family 2 protein</fullName>
        <ecNumber evidence="7">2.4.-.-</ecNumber>
    </submittedName>
</protein>
<evidence type="ECO:0000313" key="7">
    <source>
        <dbReference type="EMBL" id="MDM7891532.1"/>
    </source>
</evidence>
<comment type="similarity">
    <text evidence="2">Belongs to the glycosyltransferase 2 family.</text>
</comment>
<comment type="pathway">
    <text evidence="1">Cell wall biogenesis; cell wall polysaccharide biosynthesis.</text>
</comment>
<keyword evidence="4 7" id="KW-0808">Transferase</keyword>
<sequence length="506" mass="54253">MTDTTPTDPTAGTTASGSGSGASAATRRTTLVVVPVYGDLDSLLRCVDGLVEHLDTDRHRVLLLNDCGPDADTIERALLERIGDHPGFRYERNDHNLGFVGTCNRAVTELDTGAVGEAVLLLNSDAVPTAGFLDAMLAVLDEDRTGVVTARSDNATIASIPYRLTNRGAARTEERTRAVHAAVAPLLPVSQVLPVAMGFCFLTRRELVTEHGLFDEAFAPGYGEENDYCLRIARHGWLAKIANRALVLHAGGKSFSGNRNALRAAHQRELERRYPFLPDAVAAYQRHGTTATERFADVLVPAGPAPRLAVDLRHVDDAAGLVRALDAAFGDGFALEARLPAGTSAPAGWTVTADEPSPDDLVTVQVLVDPTPAELVLANRRAAHWVVVRTGSTTVPWSSSRVRAGSDRVAELVRPFADEVTPDELETAREGIENSMLAPLEGTSAFLERRWAAFLPLDLAAAEAGASASADEVTRLRRELDDLRASRSFRTGQAIAKVASRLPGRR</sequence>
<dbReference type="PANTHER" id="PTHR43179:SF12">
    <property type="entry name" value="GALACTOFURANOSYLTRANSFERASE GLFT2"/>
    <property type="match status" value="1"/>
</dbReference>
<dbReference type="Proteomes" id="UP001236404">
    <property type="component" value="Unassembled WGS sequence"/>
</dbReference>
<dbReference type="SUPFAM" id="SSF53448">
    <property type="entry name" value="Nucleotide-diphospho-sugar transferases"/>
    <property type="match status" value="1"/>
</dbReference>
<dbReference type="InterPro" id="IPR029044">
    <property type="entry name" value="Nucleotide-diphossugar_trans"/>
</dbReference>
<dbReference type="GO" id="GO:0016757">
    <property type="term" value="F:glycosyltransferase activity"/>
    <property type="evidence" value="ECO:0007669"/>
    <property type="project" value="UniProtKB-KW"/>
</dbReference>
<keyword evidence="8" id="KW-1185">Reference proteome</keyword>
<dbReference type="Pfam" id="PF00535">
    <property type="entry name" value="Glycos_transf_2"/>
    <property type="match status" value="1"/>
</dbReference>
<dbReference type="RefSeq" id="WP_289473309.1">
    <property type="nucleotide sequence ID" value="NZ_JAUCMN010000004.1"/>
</dbReference>
<feature type="domain" description="Glycosyltransferase 2-like" evidence="6">
    <location>
        <begin position="32"/>
        <end position="210"/>
    </location>
</feature>
<evidence type="ECO:0000256" key="3">
    <source>
        <dbReference type="ARBA" id="ARBA00022676"/>
    </source>
</evidence>
<dbReference type="InterPro" id="IPR001173">
    <property type="entry name" value="Glyco_trans_2-like"/>
</dbReference>
<evidence type="ECO:0000256" key="1">
    <source>
        <dbReference type="ARBA" id="ARBA00004776"/>
    </source>
</evidence>
<evidence type="ECO:0000256" key="4">
    <source>
        <dbReference type="ARBA" id="ARBA00022679"/>
    </source>
</evidence>
<dbReference type="EMBL" id="JAUCMN010000004">
    <property type="protein sequence ID" value="MDM7891532.1"/>
    <property type="molecule type" value="Genomic_DNA"/>
</dbReference>
<dbReference type="Gene3D" id="3.90.550.10">
    <property type="entry name" value="Spore Coat Polysaccharide Biosynthesis Protein SpsA, Chain A"/>
    <property type="match status" value="1"/>
</dbReference>
<proteinExistence type="inferred from homology"/>
<keyword evidence="3 7" id="KW-0328">Glycosyltransferase</keyword>
<evidence type="ECO:0000256" key="2">
    <source>
        <dbReference type="ARBA" id="ARBA00006739"/>
    </source>
</evidence>
<name>A0ABT7TPM6_9MICO</name>
<evidence type="ECO:0000313" key="8">
    <source>
        <dbReference type="Proteomes" id="UP001236404"/>
    </source>
</evidence>
<reference evidence="7 8" key="1">
    <citation type="submission" date="2023-06" db="EMBL/GenBank/DDBJ databases">
        <authorList>
            <person name="Feng G."/>
            <person name="Li J."/>
            <person name="Zhu H."/>
        </authorList>
    </citation>
    <scope>NUCLEOTIDE SEQUENCE [LARGE SCALE GENOMIC DNA]</scope>
    <source>
        <strain evidence="7 8">RHCKG28</strain>
    </source>
</reference>
<evidence type="ECO:0000256" key="5">
    <source>
        <dbReference type="SAM" id="MobiDB-lite"/>
    </source>
</evidence>